<feature type="compositionally biased region" description="Polar residues" evidence="1">
    <location>
        <begin position="16"/>
        <end position="31"/>
    </location>
</feature>
<gene>
    <name evidence="3" type="ORF">SUNI508_05783</name>
</gene>
<feature type="region of interest" description="Disordered" evidence="1">
    <location>
        <begin position="271"/>
        <end position="312"/>
    </location>
</feature>
<feature type="domain" description="BRCT" evidence="2">
    <location>
        <begin position="150"/>
        <end position="256"/>
    </location>
</feature>
<reference evidence="3 4" key="1">
    <citation type="journal article" date="2024" name="J. Plant Pathol.">
        <title>Sequence and assembly of the genome of Seiridium unicorne, isolate CBS 538.82, causal agent of cypress canker disease.</title>
        <authorList>
            <person name="Scali E."/>
            <person name="Rocca G.D."/>
            <person name="Danti R."/>
            <person name="Garbelotto M."/>
            <person name="Barberini S."/>
            <person name="Baroncelli R."/>
            <person name="Emiliani G."/>
        </authorList>
    </citation>
    <scope>NUCLEOTIDE SEQUENCE [LARGE SCALE GENOMIC DNA]</scope>
    <source>
        <strain evidence="3 4">BM-138-508</strain>
    </source>
</reference>
<dbReference type="SMART" id="SM00292">
    <property type="entry name" value="BRCT"/>
    <property type="match status" value="1"/>
</dbReference>
<feature type="compositionally biased region" description="Pro residues" evidence="1">
    <location>
        <begin position="301"/>
        <end position="312"/>
    </location>
</feature>
<dbReference type="EMBL" id="JARVKF010000179">
    <property type="protein sequence ID" value="KAK9421548.1"/>
    <property type="molecule type" value="Genomic_DNA"/>
</dbReference>
<accession>A0ABR2V3P8</accession>
<dbReference type="PROSITE" id="PS50172">
    <property type="entry name" value="BRCT"/>
    <property type="match status" value="1"/>
</dbReference>
<dbReference type="PANTHER" id="PTHR45990">
    <property type="entry name" value="DNA REPAIR PROTEIN REV1"/>
    <property type="match status" value="1"/>
</dbReference>
<comment type="caution">
    <text evidence="3">The sequence shown here is derived from an EMBL/GenBank/DDBJ whole genome shotgun (WGS) entry which is preliminary data.</text>
</comment>
<evidence type="ECO:0000313" key="3">
    <source>
        <dbReference type="EMBL" id="KAK9421548.1"/>
    </source>
</evidence>
<sequence>MPPPPKPDIPKAATPQFGSSFDPWNSSSTGHQRAENRLGGSTGWRESRSAKLQSQFRGGATGGKRMSDAVGAGSQDWDARAQAIVPPGSRARARNSVMDMLNKPGTMNQTRPPISLPASAREDQGTPTAQGRVAAQQEIEVQSREDGKHEQKKLLDGVVVYVNGSTHPVISDHKLKHVLAEHGARMSTHLGRRQVTHVILGRPSGGRGGAGGGLAGGKLQREIQKVGGAAIKFVGVEWVLESIKVGKRLPEARFGTLKIAPKGQQSVFQMASNPTKTASYPAPLTKQLQNTEPRSPTLPTDEPPPSAQRPLI</sequence>
<dbReference type="Gene3D" id="3.40.50.10190">
    <property type="entry name" value="BRCT domain"/>
    <property type="match status" value="1"/>
</dbReference>
<keyword evidence="4" id="KW-1185">Reference proteome</keyword>
<feature type="region of interest" description="Disordered" evidence="1">
    <location>
        <begin position="1"/>
        <end position="75"/>
    </location>
</feature>
<dbReference type="InterPro" id="IPR001357">
    <property type="entry name" value="BRCT_dom"/>
</dbReference>
<dbReference type="PANTHER" id="PTHR45990:SF1">
    <property type="entry name" value="DNA REPAIR PROTEIN REV1"/>
    <property type="match status" value="1"/>
</dbReference>
<organism evidence="3 4">
    <name type="scientific">Seiridium unicorne</name>
    <dbReference type="NCBI Taxonomy" id="138068"/>
    <lineage>
        <taxon>Eukaryota</taxon>
        <taxon>Fungi</taxon>
        <taxon>Dikarya</taxon>
        <taxon>Ascomycota</taxon>
        <taxon>Pezizomycotina</taxon>
        <taxon>Sordariomycetes</taxon>
        <taxon>Xylariomycetidae</taxon>
        <taxon>Amphisphaeriales</taxon>
        <taxon>Sporocadaceae</taxon>
        <taxon>Seiridium</taxon>
    </lineage>
</organism>
<evidence type="ECO:0000313" key="4">
    <source>
        <dbReference type="Proteomes" id="UP001408356"/>
    </source>
</evidence>
<dbReference type="Proteomes" id="UP001408356">
    <property type="component" value="Unassembled WGS sequence"/>
</dbReference>
<protein>
    <submittedName>
        <fullName evidence="3">BRCT domain-containing protein</fullName>
    </submittedName>
</protein>
<evidence type="ECO:0000256" key="1">
    <source>
        <dbReference type="SAM" id="MobiDB-lite"/>
    </source>
</evidence>
<name>A0ABR2V3P8_9PEZI</name>
<dbReference type="SUPFAM" id="SSF52113">
    <property type="entry name" value="BRCT domain"/>
    <property type="match status" value="1"/>
</dbReference>
<feature type="compositionally biased region" description="Polar residues" evidence="1">
    <location>
        <begin position="286"/>
        <end position="298"/>
    </location>
</feature>
<evidence type="ECO:0000259" key="2">
    <source>
        <dbReference type="PROSITE" id="PS50172"/>
    </source>
</evidence>
<proteinExistence type="predicted"/>
<dbReference type="InterPro" id="IPR036420">
    <property type="entry name" value="BRCT_dom_sf"/>
</dbReference>